<sequence>MYEEQIIKLLSEERWLCSWTLRYRLEKRYDIKITNKVLRKHLNTLENKGIVKRDPLYSRSNSIFWELVK</sequence>
<reference evidence="2" key="1">
    <citation type="submission" date="2023-10" db="EMBL/GenBank/DDBJ databases">
        <authorList>
            <consortium name="Clinical and Environmental Microbiology Branch: Whole genome sequencing antimicrobial resistance pathogens in the healthcare setting"/>
        </authorList>
    </citation>
    <scope>NUCLEOTIDE SEQUENCE</scope>
    <source>
        <strain evidence="2">2020QW-00022</strain>
    </source>
</reference>
<organism evidence="2">
    <name type="scientific">Providencia rettgeri</name>
    <dbReference type="NCBI Taxonomy" id="587"/>
    <lineage>
        <taxon>Bacteria</taxon>
        <taxon>Pseudomonadati</taxon>
        <taxon>Pseudomonadota</taxon>
        <taxon>Gammaproteobacteria</taxon>
        <taxon>Enterobacterales</taxon>
        <taxon>Morganellaceae</taxon>
        <taxon>Providencia</taxon>
    </lineage>
</organism>
<comment type="caution">
    <text evidence="2">The sequence shown here is derived from an EMBL/GenBank/DDBJ whole genome shotgun (WGS) entry which is preliminary data.</text>
</comment>
<evidence type="ECO:0000313" key="3">
    <source>
        <dbReference type="EMBL" id="EMR4588025.1"/>
    </source>
</evidence>
<protein>
    <recommendedName>
        <fullName evidence="1">Ribonuclease R winged-helix domain-containing protein</fullName>
    </recommendedName>
</protein>
<dbReference type="Pfam" id="PF08461">
    <property type="entry name" value="WHD_RNase_R"/>
    <property type="match status" value="1"/>
</dbReference>
<gene>
    <name evidence="3" type="ORF">M0K77_000275</name>
    <name evidence="2" type="ORF">M0K77_RS01375</name>
</gene>
<evidence type="ECO:0000313" key="2">
    <source>
        <dbReference type="EMBL" id="ELR5215838.1"/>
    </source>
</evidence>
<evidence type="ECO:0000259" key="1">
    <source>
        <dbReference type="Pfam" id="PF08461"/>
    </source>
</evidence>
<feature type="domain" description="Ribonuclease R winged-helix" evidence="1">
    <location>
        <begin position="5"/>
        <end position="54"/>
    </location>
</feature>
<dbReference type="InterPro" id="IPR013668">
    <property type="entry name" value="RNase_R_HTH_12"/>
</dbReference>
<accession>A0AAD2ZIL4</accession>
<dbReference type="EMBL" id="ABEXCJ040000001">
    <property type="protein sequence ID" value="ELR5215838.1"/>
    <property type="molecule type" value="Genomic_DNA"/>
</dbReference>
<name>A0AAD2ZIL4_PRORE</name>
<dbReference type="AlphaFoldDB" id="A0AAD2ZIL4"/>
<proteinExistence type="predicted"/>
<dbReference type="EMBL" id="ABEXCJ050000001">
    <property type="protein sequence ID" value="EMR4588025.1"/>
    <property type="molecule type" value="Genomic_DNA"/>
</dbReference>